<accession>A0AAE1KE73</accession>
<gene>
    <name evidence="1" type="ORF">Pcinc_023634</name>
</gene>
<sequence length="66" mass="7731">MPVVFTYLYRYLGIPCGNWQHCLFVGWQHWKKIKTLAPAAGTHTTWIVNNYCVFSIITLYCTLKYG</sequence>
<reference evidence="1" key="1">
    <citation type="submission" date="2023-10" db="EMBL/GenBank/DDBJ databases">
        <title>Genome assemblies of two species of porcelain crab, Petrolisthes cinctipes and Petrolisthes manimaculis (Anomura: Porcellanidae).</title>
        <authorList>
            <person name="Angst P."/>
        </authorList>
    </citation>
    <scope>NUCLEOTIDE SEQUENCE</scope>
    <source>
        <strain evidence="1">PB745_01</strain>
        <tissue evidence="1">Gill</tissue>
    </source>
</reference>
<dbReference type="EMBL" id="JAWQEG010002549">
    <property type="protein sequence ID" value="KAK3871209.1"/>
    <property type="molecule type" value="Genomic_DNA"/>
</dbReference>
<dbReference type="Proteomes" id="UP001286313">
    <property type="component" value="Unassembled WGS sequence"/>
</dbReference>
<comment type="caution">
    <text evidence="1">The sequence shown here is derived from an EMBL/GenBank/DDBJ whole genome shotgun (WGS) entry which is preliminary data.</text>
</comment>
<evidence type="ECO:0000313" key="1">
    <source>
        <dbReference type="EMBL" id="KAK3871209.1"/>
    </source>
</evidence>
<evidence type="ECO:0000313" key="2">
    <source>
        <dbReference type="Proteomes" id="UP001286313"/>
    </source>
</evidence>
<proteinExistence type="predicted"/>
<name>A0AAE1KE73_PETCI</name>
<dbReference type="AlphaFoldDB" id="A0AAE1KE73"/>
<protein>
    <submittedName>
        <fullName evidence="1">Uncharacterized protein</fullName>
    </submittedName>
</protein>
<organism evidence="1 2">
    <name type="scientific">Petrolisthes cinctipes</name>
    <name type="common">Flat porcelain crab</name>
    <dbReference type="NCBI Taxonomy" id="88211"/>
    <lineage>
        <taxon>Eukaryota</taxon>
        <taxon>Metazoa</taxon>
        <taxon>Ecdysozoa</taxon>
        <taxon>Arthropoda</taxon>
        <taxon>Crustacea</taxon>
        <taxon>Multicrustacea</taxon>
        <taxon>Malacostraca</taxon>
        <taxon>Eumalacostraca</taxon>
        <taxon>Eucarida</taxon>
        <taxon>Decapoda</taxon>
        <taxon>Pleocyemata</taxon>
        <taxon>Anomura</taxon>
        <taxon>Galatheoidea</taxon>
        <taxon>Porcellanidae</taxon>
        <taxon>Petrolisthes</taxon>
    </lineage>
</organism>
<keyword evidence="2" id="KW-1185">Reference proteome</keyword>